<comment type="caution">
    <text evidence="2">The sequence shown here is derived from an EMBL/GenBank/DDBJ whole genome shotgun (WGS) entry which is preliminary data.</text>
</comment>
<feature type="compositionally biased region" description="Low complexity" evidence="1">
    <location>
        <begin position="86"/>
        <end position="96"/>
    </location>
</feature>
<reference evidence="2" key="1">
    <citation type="submission" date="2022-11" db="EMBL/GenBank/DDBJ databases">
        <title>Genome Sequence of Cubamyces cubensis.</title>
        <authorList>
            <person name="Buettner E."/>
        </authorList>
    </citation>
    <scope>NUCLEOTIDE SEQUENCE</scope>
    <source>
        <strain evidence="2">MPL-01</strain>
    </source>
</reference>
<feature type="compositionally biased region" description="Low complexity" evidence="1">
    <location>
        <begin position="45"/>
        <end position="69"/>
    </location>
</feature>
<feature type="region of interest" description="Disordered" evidence="1">
    <location>
        <begin position="524"/>
        <end position="554"/>
    </location>
</feature>
<feature type="compositionally biased region" description="Basic and acidic residues" evidence="1">
    <location>
        <begin position="8"/>
        <end position="23"/>
    </location>
</feature>
<protein>
    <submittedName>
        <fullName evidence="2">Uncharacterized protein</fullName>
    </submittedName>
</protein>
<feature type="compositionally biased region" description="Acidic residues" evidence="1">
    <location>
        <begin position="442"/>
        <end position="457"/>
    </location>
</feature>
<organism evidence="2 3">
    <name type="scientific">Trametes cubensis</name>
    <dbReference type="NCBI Taxonomy" id="1111947"/>
    <lineage>
        <taxon>Eukaryota</taxon>
        <taxon>Fungi</taxon>
        <taxon>Dikarya</taxon>
        <taxon>Basidiomycota</taxon>
        <taxon>Agaricomycotina</taxon>
        <taxon>Agaricomycetes</taxon>
        <taxon>Polyporales</taxon>
        <taxon>Polyporaceae</taxon>
        <taxon>Trametes</taxon>
    </lineage>
</organism>
<evidence type="ECO:0000313" key="2">
    <source>
        <dbReference type="EMBL" id="KAJ8482870.1"/>
    </source>
</evidence>
<accession>A0AAD7X9Q9</accession>
<proteinExistence type="predicted"/>
<dbReference type="AlphaFoldDB" id="A0AAD7X9Q9"/>
<name>A0AAD7X9Q9_9APHY</name>
<feature type="region of interest" description="Disordered" evidence="1">
    <location>
        <begin position="440"/>
        <end position="511"/>
    </location>
</feature>
<evidence type="ECO:0000313" key="3">
    <source>
        <dbReference type="Proteomes" id="UP001215151"/>
    </source>
</evidence>
<feature type="compositionally biased region" description="Polar residues" evidence="1">
    <location>
        <begin position="469"/>
        <end position="489"/>
    </location>
</feature>
<keyword evidence="3" id="KW-1185">Reference proteome</keyword>
<dbReference type="EMBL" id="JAPEVG010000105">
    <property type="protein sequence ID" value="KAJ8482870.1"/>
    <property type="molecule type" value="Genomic_DNA"/>
</dbReference>
<feature type="compositionally biased region" description="Polar residues" evidence="1">
    <location>
        <begin position="24"/>
        <end position="39"/>
    </location>
</feature>
<dbReference type="Proteomes" id="UP001215151">
    <property type="component" value="Unassembled WGS sequence"/>
</dbReference>
<sequence length="737" mass="83296">MHTAMKSAKKDIREQAPRAEHPSSRQTNISSTARKSGTSDPLRGAADPQPVRVRPRADPVARPQPARVVKQTGWQARQPAPRLPIAAQQDSAQDAAAPRKVARKMASAVPLTRKQPQSSFNYIAPLLRSPSRSVKTPPSKPMHLLLRFKGPSRAPRKNAEDDIFELGTNSVPRTSAGAMSVQRRAGISPRKVVGPSREPRPAPRVPSRAVASHAVHEIPSSSSDESSGDREPPRVRVVKAARKTTFPQTSIKSARKRAASAEQLARTLGKAARKLNIVSSDEEDEIIELSSDVGEDTNELIEAFDALTLGTLRLMQRKRLPFLPRNLRVGFQHRCIQADVRTGPKESPLIPVKVVYRYYPDGLDDGDDVLVDDDDFQEWTGTMTRWCCPLCQLHKPFNTRAMLQYHLTCDHREVKVSWSERKHRDGRQWCITLILPDHDELNESTSEESEDDEDEDEQRVKDQIRDTANAHSVSRSPRWSASTLPSNIRNPLFLPGSDDEDSPTPITPPHLPEAVEELSATGEEIKPKQLMDEPGTPEDIKPQNLESLQERRPDISTSIRASYRGMLPPRYPSPPPPTDPLGPAAQYPYLWKAGDEESEQAPYSCRIGGPRIFDLLNELPLDEFGVMSWAVVDREEELFEMDDVRDEDKVMLALWNRWIMLNNSKFIFNDYSKGVHQFLDKYWPIIHKAAGWRALRAFLLMMNANHYFPMKKVLDALKYYEEKTGMKLWYREEEDGA</sequence>
<gene>
    <name evidence="2" type="ORF">ONZ51_g5064</name>
</gene>
<evidence type="ECO:0000256" key="1">
    <source>
        <dbReference type="SAM" id="MobiDB-lite"/>
    </source>
</evidence>
<feature type="region of interest" description="Disordered" evidence="1">
    <location>
        <begin position="1"/>
        <end position="234"/>
    </location>
</feature>